<feature type="region of interest" description="Disordered" evidence="4">
    <location>
        <begin position="291"/>
        <end position="312"/>
    </location>
</feature>
<dbReference type="PRINTS" id="PR00053">
    <property type="entry name" value="FORKHEAD"/>
</dbReference>
<dbReference type="CDD" id="cd20035">
    <property type="entry name" value="FH_FOXQ2-like"/>
    <property type="match status" value="1"/>
</dbReference>
<evidence type="ECO:0000313" key="6">
    <source>
        <dbReference type="EMBL" id="ADR83539.1"/>
    </source>
</evidence>
<protein>
    <submittedName>
        <fullName evidence="6">Forkhead box q2</fullName>
    </submittedName>
</protein>
<dbReference type="PROSITE" id="PS50039">
    <property type="entry name" value="FORK_HEAD_3"/>
    <property type="match status" value="1"/>
</dbReference>
<dbReference type="GO" id="GO:0000978">
    <property type="term" value="F:RNA polymerase II cis-regulatory region sequence-specific DNA binding"/>
    <property type="evidence" value="ECO:0007669"/>
    <property type="project" value="TreeGrafter"/>
</dbReference>
<feature type="compositionally biased region" description="Basic and acidic residues" evidence="4">
    <location>
        <begin position="97"/>
        <end position="120"/>
    </location>
</feature>
<dbReference type="Gene3D" id="1.10.10.10">
    <property type="entry name" value="Winged helix-like DNA-binding domain superfamily/Winged helix DNA-binding domain"/>
    <property type="match status" value="1"/>
</dbReference>
<dbReference type="InterPro" id="IPR047519">
    <property type="entry name" value="FH_FOXQ2-like"/>
</dbReference>
<dbReference type="InterPro" id="IPR036388">
    <property type="entry name" value="WH-like_DNA-bd_sf"/>
</dbReference>
<dbReference type="InterPro" id="IPR030456">
    <property type="entry name" value="TF_fork_head_CS_2"/>
</dbReference>
<dbReference type="PANTHER" id="PTHR11829:SF142">
    <property type="entry name" value="FORK-HEAD DOMAIN-CONTAINING PROTEIN"/>
    <property type="match status" value="1"/>
</dbReference>
<dbReference type="SUPFAM" id="SSF46785">
    <property type="entry name" value="Winged helix' DNA-binding domain"/>
    <property type="match status" value="1"/>
</dbReference>
<dbReference type="PANTHER" id="PTHR11829">
    <property type="entry name" value="FORKHEAD BOX PROTEIN"/>
    <property type="match status" value="1"/>
</dbReference>
<feature type="domain" description="Fork-head" evidence="5">
    <location>
        <begin position="121"/>
        <end position="214"/>
    </location>
</feature>
<feature type="region of interest" description="Disordered" evidence="4">
    <location>
        <begin position="57"/>
        <end position="122"/>
    </location>
</feature>
<dbReference type="InterPro" id="IPR036390">
    <property type="entry name" value="WH_DNA-bd_sf"/>
</dbReference>
<evidence type="ECO:0000256" key="1">
    <source>
        <dbReference type="ARBA" id="ARBA00023125"/>
    </source>
</evidence>
<accession>E7D7K7</accession>
<dbReference type="InterPro" id="IPR001766">
    <property type="entry name" value="Fork_head_dom"/>
</dbReference>
<dbReference type="GO" id="GO:0005634">
    <property type="term" value="C:nucleus"/>
    <property type="evidence" value="ECO:0007669"/>
    <property type="project" value="UniProtKB-SubCell"/>
</dbReference>
<dbReference type="InterPro" id="IPR050211">
    <property type="entry name" value="FOX_domain-containing"/>
</dbReference>
<feature type="region of interest" description="Disordered" evidence="4">
    <location>
        <begin position="349"/>
        <end position="373"/>
    </location>
</feature>
<dbReference type="OrthoDB" id="5954824at2759"/>
<dbReference type="SMART" id="SM00339">
    <property type="entry name" value="FH"/>
    <property type="match status" value="1"/>
</dbReference>
<evidence type="ECO:0000259" key="5">
    <source>
        <dbReference type="PROSITE" id="PS50039"/>
    </source>
</evidence>
<organism evidence="6">
    <name type="scientific">Patiria miniata</name>
    <name type="common">Bat star</name>
    <name type="synonym">Asterina miniata</name>
    <dbReference type="NCBI Taxonomy" id="46514"/>
    <lineage>
        <taxon>Eukaryota</taxon>
        <taxon>Metazoa</taxon>
        <taxon>Echinodermata</taxon>
        <taxon>Eleutherozoa</taxon>
        <taxon>Asterozoa</taxon>
        <taxon>Asteroidea</taxon>
        <taxon>Valvatacea</taxon>
        <taxon>Valvatida</taxon>
        <taxon>Asterinidae</taxon>
        <taxon>Patiria</taxon>
    </lineage>
</organism>
<keyword evidence="1 3" id="KW-0238">DNA-binding</keyword>
<reference evidence="6" key="1">
    <citation type="journal article" date="2010" name="BMC Biol.">
        <title>Uncoupling of complex regulatory patterning during evolution of larval development in echinoderms.</title>
        <authorList>
            <person name="Yankura K.A."/>
            <person name="Martik M.L."/>
            <person name="Jennings C.K."/>
            <person name="Hinman V.F."/>
        </authorList>
    </citation>
    <scope>NUCLEOTIDE SEQUENCE</scope>
</reference>
<dbReference type="GO" id="GO:0000981">
    <property type="term" value="F:DNA-binding transcription factor activity, RNA polymerase II-specific"/>
    <property type="evidence" value="ECO:0007669"/>
    <property type="project" value="TreeGrafter"/>
</dbReference>
<proteinExistence type="evidence at transcript level"/>
<dbReference type="FunFam" id="1.10.10.10:FF:000135">
    <property type="entry name" value="forkhead box protein G1"/>
    <property type="match status" value="1"/>
</dbReference>
<dbReference type="InterPro" id="IPR018122">
    <property type="entry name" value="TF_fork_head_CS_1"/>
</dbReference>
<dbReference type="GO" id="GO:0009653">
    <property type="term" value="P:anatomical structure morphogenesis"/>
    <property type="evidence" value="ECO:0007669"/>
    <property type="project" value="TreeGrafter"/>
</dbReference>
<dbReference type="Pfam" id="PF00250">
    <property type="entry name" value="Forkhead"/>
    <property type="match status" value="1"/>
</dbReference>
<feature type="compositionally biased region" description="Polar residues" evidence="4">
    <location>
        <begin position="349"/>
        <end position="363"/>
    </location>
</feature>
<evidence type="ECO:0000256" key="2">
    <source>
        <dbReference type="ARBA" id="ARBA00023242"/>
    </source>
</evidence>
<sequence>MTLFTIDKITEKAAPRPAAHHHHARRFQPYHPYPTVSDAAPVGYPAYLGKLAHSSPLPVTGPSGQRRDECLNSTGGSPSVSPGGYSAVSSSEAGSPEPEKAPSKVTDKNNNKKSDTDEHKKPPHSYISLIAMAILASPEKRLLLCDIYQYIQENYPYYRNNDRSWRNSIRHNLSLNECFIKYGRSGDGRGNFWAVHPANVEDFSRGDFHRRRARRRVRASDMMLHGYSVYHPYAAPSTPAHAYPVPVAATPLGFVPMTVTTLPPYPVSPAVYPPSSYPAAGYPVPTLNPLPPMTSASTSPVSTQRSSPLNLAIPGKSSPVFTTSYEHAPVSLPSSYPSTQPSYVYPPSTTQSPFHYSPPTSRDSPLARYPPTTLGLAPAPGYGSPLARYPPTTLGLAPAPGYGYPAVSQSVITSSLGSYQTESAIPRFLH</sequence>
<feature type="compositionally biased region" description="Low complexity" evidence="4">
    <location>
        <begin position="73"/>
        <end position="91"/>
    </location>
</feature>
<comment type="subcellular location">
    <subcellularLocation>
        <location evidence="3">Nucleus</location>
    </subcellularLocation>
</comment>
<dbReference type="AlphaFoldDB" id="E7D7K7"/>
<dbReference type="SMR" id="E7D7K7"/>
<evidence type="ECO:0000256" key="4">
    <source>
        <dbReference type="SAM" id="MobiDB-lite"/>
    </source>
</evidence>
<evidence type="ECO:0000256" key="3">
    <source>
        <dbReference type="PROSITE-ProRule" id="PRU00089"/>
    </source>
</evidence>
<feature type="compositionally biased region" description="Polar residues" evidence="4">
    <location>
        <begin position="294"/>
        <end position="309"/>
    </location>
</feature>
<feature type="DNA-binding region" description="Fork-head" evidence="3">
    <location>
        <begin position="121"/>
        <end position="214"/>
    </location>
</feature>
<keyword evidence="2 3" id="KW-0539">Nucleus</keyword>
<dbReference type="EMBL" id="HQ148091">
    <property type="protein sequence ID" value="ADR83539.1"/>
    <property type="molecule type" value="mRNA"/>
</dbReference>
<name>E7D7K7_PATMI</name>
<dbReference type="PROSITE" id="PS00657">
    <property type="entry name" value="FORK_HEAD_1"/>
    <property type="match status" value="1"/>
</dbReference>
<dbReference type="PROSITE" id="PS00658">
    <property type="entry name" value="FORK_HEAD_2"/>
    <property type="match status" value="1"/>
</dbReference>
<dbReference type="GO" id="GO:0030154">
    <property type="term" value="P:cell differentiation"/>
    <property type="evidence" value="ECO:0007669"/>
    <property type="project" value="TreeGrafter"/>
</dbReference>